<dbReference type="STRING" id="226910.UCMB321_4270"/>
<reference evidence="1 2" key="1">
    <citation type="submission" date="2015-01" db="EMBL/GenBank/DDBJ databases">
        <title>Complete genome of Pseudomonas batumici UCM B-321 producer of the batumin antibiotic with strong antistaphilococcal and potential anticancer activity.</title>
        <authorList>
            <person name="Klochko V.V."/>
            <person name="Zelena L.B."/>
            <person name="Elena K.A."/>
            <person name="Reva O.N."/>
        </authorList>
    </citation>
    <scope>NUCLEOTIDE SEQUENCE [LARGE SCALE GENOMIC DNA]</scope>
    <source>
        <strain evidence="1 2">UCM B-321</strain>
    </source>
</reference>
<comment type="caution">
    <text evidence="1">The sequence shown here is derived from an EMBL/GenBank/DDBJ whole genome shotgun (WGS) entry which is preliminary data.</text>
</comment>
<evidence type="ECO:0000313" key="2">
    <source>
        <dbReference type="Proteomes" id="UP000031535"/>
    </source>
</evidence>
<gene>
    <name evidence="1" type="ORF">UCMB321_4270</name>
</gene>
<dbReference type="PATRIC" id="fig|226910.6.peg.4262"/>
<name>A0A0C2I4Q5_9PSED</name>
<evidence type="ECO:0000313" key="1">
    <source>
        <dbReference type="EMBL" id="KIH81965.1"/>
    </source>
</evidence>
<organism evidence="1 2">
    <name type="scientific">Pseudomonas batumici</name>
    <dbReference type="NCBI Taxonomy" id="226910"/>
    <lineage>
        <taxon>Bacteria</taxon>
        <taxon>Pseudomonadati</taxon>
        <taxon>Pseudomonadota</taxon>
        <taxon>Gammaproteobacteria</taxon>
        <taxon>Pseudomonadales</taxon>
        <taxon>Pseudomonadaceae</taxon>
        <taxon>Pseudomonas</taxon>
    </lineage>
</organism>
<accession>A0A0C2I4Q5</accession>
<dbReference type="AlphaFoldDB" id="A0A0C2I4Q5"/>
<dbReference type="Proteomes" id="UP000031535">
    <property type="component" value="Unassembled WGS sequence"/>
</dbReference>
<protein>
    <submittedName>
        <fullName evidence="1">Uncharacterized protein</fullName>
    </submittedName>
</protein>
<proteinExistence type="predicted"/>
<dbReference type="EMBL" id="JXDG01000057">
    <property type="protein sequence ID" value="KIH81965.1"/>
    <property type="molecule type" value="Genomic_DNA"/>
</dbReference>
<keyword evidence="2" id="KW-1185">Reference proteome</keyword>
<sequence>MNQKAFGNLRHVRKTCRRESAKVKYTPAAVPFRDRIEGLPRCNVRTGRVNPSGMDCFTAAQGYRISNEFKRLF</sequence>